<name>A0ABM7SQ84_9MYCO</name>
<reference evidence="1 2" key="1">
    <citation type="submission" date="2021-07" db="EMBL/GenBank/DDBJ databases">
        <title>Complete genome sequence of nontuberculous Mycobacterium sp. TY59.</title>
        <authorList>
            <person name="Fukushima K."/>
        </authorList>
    </citation>
    <scope>NUCLEOTIDE SEQUENCE [LARGE SCALE GENOMIC DNA]</scope>
    <source>
        <strain evidence="1 2">TY59</strain>
    </source>
</reference>
<evidence type="ECO:0000313" key="2">
    <source>
        <dbReference type="Proteomes" id="UP000826012"/>
    </source>
</evidence>
<organism evidence="1 2">
    <name type="scientific">Mycobacterium senriense</name>
    <dbReference type="NCBI Taxonomy" id="2775496"/>
    <lineage>
        <taxon>Bacteria</taxon>
        <taxon>Bacillati</taxon>
        <taxon>Actinomycetota</taxon>
        <taxon>Actinomycetes</taxon>
        <taxon>Mycobacteriales</taxon>
        <taxon>Mycobacteriaceae</taxon>
        <taxon>Mycobacterium</taxon>
        <taxon>Mycobacterium avium complex (MAC)</taxon>
    </lineage>
</organism>
<sequence length="81" mass="9068">MAFPPYRGTDRHNFADYGFRGIRATGYDRLDVIDLDTTGHHHSVPIVCGRSRGVLRAESRSSGNFLSWGNFLCGEASLRPR</sequence>
<keyword evidence="2" id="KW-1185">Reference proteome</keyword>
<accession>A0ABM7SQ84</accession>
<evidence type="ECO:0000313" key="1">
    <source>
        <dbReference type="EMBL" id="BCZ23446.1"/>
    </source>
</evidence>
<gene>
    <name evidence="1" type="ORF">MTY59_33010</name>
</gene>
<proteinExistence type="predicted"/>
<protein>
    <submittedName>
        <fullName evidence="1">Uncharacterized protein</fullName>
    </submittedName>
</protein>
<dbReference type="EMBL" id="AP024828">
    <property type="protein sequence ID" value="BCZ23446.1"/>
    <property type="molecule type" value="Genomic_DNA"/>
</dbReference>
<dbReference type="Proteomes" id="UP000826012">
    <property type="component" value="Chromosome"/>
</dbReference>